<dbReference type="STRING" id="405436.SAMN05444365_102227"/>
<dbReference type="InterPro" id="IPR007061">
    <property type="entry name" value="MST-like"/>
</dbReference>
<reference evidence="3" key="1">
    <citation type="submission" date="2016-10" db="EMBL/GenBank/DDBJ databases">
        <authorList>
            <person name="Varghese N."/>
            <person name="Submissions S."/>
        </authorList>
    </citation>
    <scope>NUCLEOTIDE SEQUENCE [LARGE SCALE GENOMIC DNA]</scope>
    <source>
        <strain evidence="3">DSM 45245</strain>
    </source>
</reference>
<accession>A0A1H3JSK2</accession>
<evidence type="ECO:0000256" key="1">
    <source>
        <dbReference type="SAM" id="MobiDB-lite"/>
    </source>
</evidence>
<dbReference type="Pfam" id="PF04978">
    <property type="entry name" value="MST"/>
    <property type="match status" value="1"/>
</dbReference>
<proteinExistence type="predicted"/>
<protein>
    <recommendedName>
        <fullName evidence="4">DinB superfamily protein</fullName>
    </recommendedName>
</protein>
<evidence type="ECO:0000313" key="2">
    <source>
        <dbReference type="EMBL" id="SDY42579.1"/>
    </source>
</evidence>
<dbReference type="AlphaFoldDB" id="A0A1H3JSK2"/>
<dbReference type="Gene3D" id="1.20.120.450">
    <property type="entry name" value="dinb family like domain"/>
    <property type="match status" value="1"/>
</dbReference>
<evidence type="ECO:0008006" key="4">
    <source>
        <dbReference type="Google" id="ProtNLM"/>
    </source>
</evidence>
<organism evidence="2 3">
    <name type="scientific">Micromonospora pattaloongensis</name>
    <dbReference type="NCBI Taxonomy" id="405436"/>
    <lineage>
        <taxon>Bacteria</taxon>
        <taxon>Bacillati</taxon>
        <taxon>Actinomycetota</taxon>
        <taxon>Actinomycetes</taxon>
        <taxon>Micromonosporales</taxon>
        <taxon>Micromonosporaceae</taxon>
        <taxon>Micromonospora</taxon>
    </lineage>
</organism>
<gene>
    <name evidence="2" type="ORF">SAMN05444365_102227</name>
</gene>
<dbReference type="EMBL" id="FNPH01000002">
    <property type="protein sequence ID" value="SDY42579.1"/>
    <property type="molecule type" value="Genomic_DNA"/>
</dbReference>
<dbReference type="SUPFAM" id="SSF109854">
    <property type="entry name" value="DinB/YfiT-like putative metalloenzymes"/>
    <property type="match status" value="1"/>
</dbReference>
<dbReference type="InterPro" id="IPR034660">
    <property type="entry name" value="DinB/YfiT-like"/>
</dbReference>
<feature type="region of interest" description="Disordered" evidence="1">
    <location>
        <begin position="1"/>
        <end position="36"/>
    </location>
</feature>
<keyword evidence="3" id="KW-1185">Reference proteome</keyword>
<sequence length="221" mass="24389">MRSEEPATAGINEFDVQRQMGHRLPGPSDHRVHPDRQPASVCGVARMEARHYGVCMETLPLTPPYGPELVGTAGEREVLESFLDFYRKVIVSKVYGLSNEDAKRRLVPSLTTLAGLLRHVTVVERNWFQHVLAGQPAAGDEDGGWFVDDATVEGLIAEYTQECDRSRSVAARLALEDVGSHPQLGPISLRWVYIHMIDETARHAGHADILRELTDGATGTV</sequence>
<dbReference type="Proteomes" id="UP000242415">
    <property type="component" value="Unassembled WGS sequence"/>
</dbReference>
<evidence type="ECO:0000313" key="3">
    <source>
        <dbReference type="Proteomes" id="UP000242415"/>
    </source>
</evidence>
<name>A0A1H3JSK2_9ACTN</name>